<gene>
    <name evidence="2" type="ORF">DJ010_04350</name>
</gene>
<keyword evidence="1" id="KW-1133">Transmembrane helix</keyword>
<proteinExistence type="predicted"/>
<sequence>MAFNLRGGLLRNLIGIGVAIAIGLGWWGFSTFKEKADAPDVGECVTVSGTTTDADVEEAECGGDDVLYKVTADDGDCDLESEVNYTVEVNGSDAVDLCLFWEVEPGDCIKEGTTSDEKVDCATNKGTTVAKVVSVEDSADAKCASKQEFAFANKKRDVTVCITPNV</sequence>
<keyword evidence="3" id="KW-1185">Reference proteome</keyword>
<evidence type="ECO:0000313" key="2">
    <source>
        <dbReference type="EMBL" id="PWN04841.1"/>
    </source>
</evidence>
<evidence type="ECO:0000313" key="3">
    <source>
        <dbReference type="Proteomes" id="UP000245507"/>
    </source>
</evidence>
<evidence type="ECO:0000256" key="1">
    <source>
        <dbReference type="SAM" id="Phobius"/>
    </source>
</evidence>
<dbReference type="Proteomes" id="UP000245507">
    <property type="component" value="Unassembled WGS sequence"/>
</dbReference>
<dbReference type="AlphaFoldDB" id="A0A316TMG4"/>
<dbReference type="RefSeq" id="WP_109692346.1">
    <property type="nucleotide sequence ID" value="NZ_QGDD01000001.1"/>
</dbReference>
<dbReference type="EMBL" id="QGDD01000001">
    <property type="protein sequence ID" value="PWN04841.1"/>
    <property type="molecule type" value="Genomic_DNA"/>
</dbReference>
<comment type="caution">
    <text evidence="2">The sequence shown here is derived from an EMBL/GenBank/DDBJ whole genome shotgun (WGS) entry which is preliminary data.</text>
</comment>
<protein>
    <submittedName>
        <fullName evidence="2">Uncharacterized protein</fullName>
    </submittedName>
</protein>
<keyword evidence="1" id="KW-0472">Membrane</keyword>
<dbReference type="OrthoDB" id="4749283at2"/>
<name>A0A316TMG4_9ACTN</name>
<keyword evidence="1" id="KW-0812">Transmembrane</keyword>
<feature type="transmembrane region" description="Helical" evidence="1">
    <location>
        <begin position="12"/>
        <end position="29"/>
    </location>
</feature>
<organism evidence="2 3">
    <name type="scientific">Nocardioides silvaticus</name>
    <dbReference type="NCBI Taxonomy" id="2201891"/>
    <lineage>
        <taxon>Bacteria</taxon>
        <taxon>Bacillati</taxon>
        <taxon>Actinomycetota</taxon>
        <taxon>Actinomycetes</taxon>
        <taxon>Propionibacteriales</taxon>
        <taxon>Nocardioidaceae</taxon>
        <taxon>Nocardioides</taxon>
    </lineage>
</organism>
<reference evidence="2 3" key="1">
    <citation type="submission" date="2018-05" db="EMBL/GenBank/DDBJ databases">
        <title>Nocardioides silvaticus genome.</title>
        <authorList>
            <person name="Li C."/>
            <person name="Wang G."/>
        </authorList>
    </citation>
    <scope>NUCLEOTIDE SEQUENCE [LARGE SCALE GENOMIC DNA]</scope>
    <source>
        <strain evidence="2 3">CCTCC AB 2018079</strain>
    </source>
</reference>
<accession>A0A316TMG4</accession>